<proteinExistence type="predicted"/>
<organism evidence="2 3">
    <name type="scientific">Neiella holothuriorum</name>
    <dbReference type="NCBI Taxonomy" id="2870530"/>
    <lineage>
        <taxon>Bacteria</taxon>
        <taxon>Pseudomonadati</taxon>
        <taxon>Pseudomonadota</taxon>
        <taxon>Gammaproteobacteria</taxon>
        <taxon>Alteromonadales</taxon>
        <taxon>Echinimonadaceae</taxon>
        <taxon>Neiella</taxon>
    </lineage>
</organism>
<protein>
    <submittedName>
        <fullName evidence="2">YIP1 family protein</fullName>
    </submittedName>
</protein>
<dbReference type="RefSeq" id="WP_220104748.1">
    <property type="nucleotide sequence ID" value="NZ_JAHZSS010000018.1"/>
</dbReference>
<name>A0ABS7EIG7_9GAMM</name>
<evidence type="ECO:0000313" key="2">
    <source>
        <dbReference type="EMBL" id="MBW8192115.1"/>
    </source>
</evidence>
<keyword evidence="1" id="KW-0472">Membrane</keyword>
<evidence type="ECO:0000256" key="1">
    <source>
        <dbReference type="SAM" id="Phobius"/>
    </source>
</evidence>
<dbReference type="Proteomes" id="UP001166251">
    <property type="component" value="Unassembled WGS sequence"/>
</dbReference>
<accession>A0ABS7EIG7</accession>
<sequence length="121" mass="13382">MSDVQETTVNPQTLSAKDDAAKTNALIAYGLMVIGLFTGIFWIVGAIWAMVKKADAQGTIFADHYSNITKVFWWGLFLSILGAVLAVFVIGYFIIFAVWIWSIFKIVKGLANLTSNKPYNV</sequence>
<gene>
    <name evidence="2" type="ORF">K0504_13815</name>
</gene>
<comment type="caution">
    <text evidence="2">The sequence shown here is derived from an EMBL/GenBank/DDBJ whole genome shotgun (WGS) entry which is preliminary data.</text>
</comment>
<keyword evidence="3" id="KW-1185">Reference proteome</keyword>
<feature type="transmembrane region" description="Helical" evidence="1">
    <location>
        <begin position="26"/>
        <end position="51"/>
    </location>
</feature>
<feature type="transmembrane region" description="Helical" evidence="1">
    <location>
        <begin position="71"/>
        <end position="101"/>
    </location>
</feature>
<reference evidence="2" key="1">
    <citation type="submission" date="2021-07" db="EMBL/GenBank/DDBJ databases">
        <title>Neiella marina sp. nov., isolated from the intestinal content of sea cucumber Apostichopus japonicus.</title>
        <authorList>
            <person name="Bai X."/>
        </authorList>
    </citation>
    <scope>NUCLEOTIDE SEQUENCE</scope>
    <source>
        <strain evidence="2">126</strain>
    </source>
</reference>
<dbReference type="EMBL" id="JAHZSS010000018">
    <property type="protein sequence ID" value="MBW8192115.1"/>
    <property type="molecule type" value="Genomic_DNA"/>
</dbReference>
<keyword evidence="1" id="KW-0812">Transmembrane</keyword>
<keyword evidence="1" id="KW-1133">Transmembrane helix</keyword>
<evidence type="ECO:0000313" key="3">
    <source>
        <dbReference type="Proteomes" id="UP001166251"/>
    </source>
</evidence>